<evidence type="ECO:0000256" key="1">
    <source>
        <dbReference type="ARBA" id="ARBA00009437"/>
    </source>
</evidence>
<keyword evidence="8" id="KW-1185">Reference proteome</keyword>
<name>A0A852ZUJ7_9ACTN</name>
<dbReference type="Gene3D" id="3.40.190.10">
    <property type="entry name" value="Periplasmic binding protein-like II"/>
    <property type="match status" value="3"/>
</dbReference>
<dbReference type="GO" id="GO:0003677">
    <property type="term" value="F:DNA binding"/>
    <property type="evidence" value="ECO:0007669"/>
    <property type="project" value="UniProtKB-KW"/>
</dbReference>
<dbReference type="RefSeq" id="WP_179814607.1">
    <property type="nucleotide sequence ID" value="NZ_JACBZD010000001.1"/>
</dbReference>
<gene>
    <name evidence="7" type="ORF">FHU37_002902</name>
</gene>
<evidence type="ECO:0000256" key="4">
    <source>
        <dbReference type="ARBA" id="ARBA00023163"/>
    </source>
</evidence>
<feature type="region of interest" description="Disordered" evidence="5">
    <location>
        <begin position="174"/>
        <end position="196"/>
    </location>
</feature>
<dbReference type="InterPro" id="IPR000847">
    <property type="entry name" value="LysR_HTH_N"/>
</dbReference>
<dbReference type="InterPro" id="IPR036388">
    <property type="entry name" value="WH-like_DNA-bd_sf"/>
</dbReference>
<dbReference type="InterPro" id="IPR005119">
    <property type="entry name" value="LysR_subst-bd"/>
</dbReference>
<proteinExistence type="inferred from homology"/>
<evidence type="ECO:0000256" key="5">
    <source>
        <dbReference type="SAM" id="MobiDB-lite"/>
    </source>
</evidence>
<dbReference type="InterPro" id="IPR036390">
    <property type="entry name" value="WH_DNA-bd_sf"/>
</dbReference>
<dbReference type="SUPFAM" id="SSF53850">
    <property type="entry name" value="Periplasmic binding protein-like II"/>
    <property type="match status" value="1"/>
</dbReference>
<comment type="caution">
    <text evidence="7">The sequence shown here is derived from an EMBL/GenBank/DDBJ whole genome shotgun (WGS) entry which is preliminary data.</text>
</comment>
<dbReference type="Gene3D" id="1.10.10.10">
    <property type="entry name" value="Winged helix-like DNA-binding domain superfamily/Winged helix DNA-binding domain"/>
    <property type="match status" value="1"/>
</dbReference>
<evidence type="ECO:0000313" key="8">
    <source>
        <dbReference type="Proteomes" id="UP000567795"/>
    </source>
</evidence>
<dbReference type="SUPFAM" id="SSF46785">
    <property type="entry name" value="Winged helix' DNA-binding domain"/>
    <property type="match status" value="1"/>
</dbReference>
<keyword evidence="3" id="KW-0238">DNA-binding</keyword>
<dbReference type="EMBL" id="JACBZD010000001">
    <property type="protein sequence ID" value="NYI05959.1"/>
    <property type="molecule type" value="Genomic_DNA"/>
</dbReference>
<dbReference type="Proteomes" id="UP000567795">
    <property type="component" value="Unassembled WGS sequence"/>
</dbReference>
<evidence type="ECO:0000259" key="6">
    <source>
        <dbReference type="PROSITE" id="PS50931"/>
    </source>
</evidence>
<dbReference type="PROSITE" id="PS50931">
    <property type="entry name" value="HTH_LYSR"/>
    <property type="match status" value="1"/>
</dbReference>
<accession>A0A852ZUJ7</accession>
<evidence type="ECO:0000256" key="2">
    <source>
        <dbReference type="ARBA" id="ARBA00023015"/>
    </source>
</evidence>
<sequence length="347" mass="35860">MLDIRHLRVLQAVARTGSFSGAARELNLTQPAVSQQIRALEKAVDTPVVVRAGRRMDLTEAGAVLVRHAVTILDGLAAAEEEVAALAGLRSGRVRLAAFPSASSTLVPPAVAAVRAAHPGVRLSLVEAEPPESVEMLREGDCEVALAFRYPGAEYGGAEYGGAEYAGAEYAAPGHRDAGHPGTGPEPAGRRAGGSGWDGLTEVPLLTDRLVGLLPSAHPLLAATRGERPVRLAELAEEPWIAGCPQCRGNLVEECARQGFAPRIEFATDDSPAVVGLVAAGLGVAVLPALALGAVRGAGVEVVELGPPLRREVVALTVPDLARVPSVRAALDELVRAARTLVSPVAP</sequence>
<dbReference type="PANTHER" id="PTHR30346">
    <property type="entry name" value="TRANSCRIPTIONAL DUAL REGULATOR HCAR-RELATED"/>
    <property type="match status" value="1"/>
</dbReference>
<keyword evidence="2" id="KW-0805">Transcription regulation</keyword>
<organism evidence="7 8">
    <name type="scientific">Allostreptomyces psammosilenae</name>
    <dbReference type="NCBI Taxonomy" id="1892865"/>
    <lineage>
        <taxon>Bacteria</taxon>
        <taxon>Bacillati</taxon>
        <taxon>Actinomycetota</taxon>
        <taxon>Actinomycetes</taxon>
        <taxon>Kitasatosporales</taxon>
        <taxon>Streptomycetaceae</taxon>
        <taxon>Allostreptomyces</taxon>
    </lineage>
</organism>
<feature type="domain" description="HTH lysR-type" evidence="6">
    <location>
        <begin position="2"/>
        <end position="59"/>
    </location>
</feature>
<evidence type="ECO:0000313" key="7">
    <source>
        <dbReference type="EMBL" id="NYI05959.1"/>
    </source>
</evidence>
<dbReference type="PANTHER" id="PTHR30346:SF29">
    <property type="entry name" value="LYSR SUBSTRATE-BINDING"/>
    <property type="match status" value="1"/>
</dbReference>
<dbReference type="GO" id="GO:0003700">
    <property type="term" value="F:DNA-binding transcription factor activity"/>
    <property type="evidence" value="ECO:0007669"/>
    <property type="project" value="InterPro"/>
</dbReference>
<reference evidence="7 8" key="1">
    <citation type="submission" date="2020-07" db="EMBL/GenBank/DDBJ databases">
        <title>Sequencing the genomes of 1000 actinobacteria strains.</title>
        <authorList>
            <person name="Klenk H.-P."/>
        </authorList>
    </citation>
    <scope>NUCLEOTIDE SEQUENCE [LARGE SCALE GENOMIC DNA]</scope>
    <source>
        <strain evidence="7 8">DSM 42178</strain>
    </source>
</reference>
<dbReference type="FunFam" id="1.10.10.10:FF:000001">
    <property type="entry name" value="LysR family transcriptional regulator"/>
    <property type="match status" value="1"/>
</dbReference>
<comment type="similarity">
    <text evidence="1">Belongs to the LysR transcriptional regulatory family.</text>
</comment>
<dbReference type="Pfam" id="PF00126">
    <property type="entry name" value="HTH_1"/>
    <property type="match status" value="1"/>
</dbReference>
<dbReference type="GO" id="GO:0032993">
    <property type="term" value="C:protein-DNA complex"/>
    <property type="evidence" value="ECO:0007669"/>
    <property type="project" value="TreeGrafter"/>
</dbReference>
<dbReference type="PRINTS" id="PR00039">
    <property type="entry name" value="HTHLYSR"/>
</dbReference>
<evidence type="ECO:0000256" key="3">
    <source>
        <dbReference type="ARBA" id="ARBA00023125"/>
    </source>
</evidence>
<dbReference type="Pfam" id="PF03466">
    <property type="entry name" value="LysR_substrate"/>
    <property type="match status" value="2"/>
</dbReference>
<protein>
    <submittedName>
        <fullName evidence="7">Molybdate transport repressor ModE-like protein</fullName>
    </submittedName>
</protein>
<keyword evidence="4" id="KW-0804">Transcription</keyword>
<dbReference type="AlphaFoldDB" id="A0A852ZUJ7"/>